<keyword evidence="2" id="KW-1185">Reference proteome</keyword>
<reference evidence="2" key="1">
    <citation type="journal article" date="2024" name="Proc. Natl. Acad. Sci. U.S.A.">
        <title>Extraordinary preservation of gene collinearity over three hundred million years revealed in homosporous lycophytes.</title>
        <authorList>
            <person name="Li C."/>
            <person name="Wickell D."/>
            <person name="Kuo L.Y."/>
            <person name="Chen X."/>
            <person name="Nie B."/>
            <person name="Liao X."/>
            <person name="Peng D."/>
            <person name="Ji J."/>
            <person name="Jenkins J."/>
            <person name="Williams M."/>
            <person name="Shu S."/>
            <person name="Plott C."/>
            <person name="Barry K."/>
            <person name="Rajasekar S."/>
            <person name="Grimwood J."/>
            <person name="Han X."/>
            <person name="Sun S."/>
            <person name="Hou Z."/>
            <person name="He W."/>
            <person name="Dai G."/>
            <person name="Sun C."/>
            <person name="Schmutz J."/>
            <person name="Leebens-Mack J.H."/>
            <person name="Li F.W."/>
            <person name="Wang L."/>
        </authorList>
    </citation>
    <scope>NUCLEOTIDE SEQUENCE [LARGE SCALE GENOMIC DNA]</scope>
    <source>
        <strain evidence="2">cv. PW_Plant_1</strain>
    </source>
</reference>
<dbReference type="EMBL" id="CM055111">
    <property type="protein sequence ID" value="KAJ7519978.1"/>
    <property type="molecule type" value="Genomic_DNA"/>
</dbReference>
<gene>
    <name evidence="1" type="ORF">O6H91_20G062100</name>
</gene>
<accession>A0ACC2AR02</accession>
<sequence length="665" mass="74289">MVGRKKTRAGPGQALIKQRSRTSQQLGSRAAGAGGEGRQVLESITHVTDLEEVLEQAEHAGRIFSALNPLPEILISTDSDRDFAKLGANEKKMQQRLEEALHQSSLTIPRRPKWHVGITSEELDVQERQAFLTWRRELARLEDNEKLVITPFEKNLDIWRQLWRVIERCDLVVIVVDARNPLFYRCLDLEAYVAEIDANKTIILLLNKADLIPLSVRKKWAEYFRSQGVKFLFWSAKEATILLERNAHVNVQPRNVMEGGSKQQDTNCLEDDVRILGRHELLERLQHEAEIVVINRQESTSSSQNVSGKLRSNELQLHHPTESDDEAVHEVSSEKELTQVISRHVAVGFVGYPNVGKSSTINALVGGKKTGVTSTPGKTKHFQTLIINEKLILCDCPGLVFPSFTSSKSEMVASGVLPIDRMTDYRGPIQAVVEQIPRETLEKTYGISLPSPKPYEPEDRPPSAAEFLRAYALSRGYVISSGLPDETRAARLVLKDYLIGKLLYCHTPPDEDNLFSSELHSNEGSDISLSDDDSEEEGPVNLELKGEEEAGQSPESIVAQKETVSEQEIPKTFETLTMHGQITTSTSAADSWSKLNGIFGDVEASNVRDSSHIRSHSSHKMQKKAPRKKDRSWRAGNDESDRKPMIRVVSKPVSHGAATLGQIIT</sequence>
<comment type="caution">
    <text evidence="1">The sequence shown here is derived from an EMBL/GenBank/DDBJ whole genome shotgun (WGS) entry which is preliminary data.</text>
</comment>
<organism evidence="1 2">
    <name type="scientific">Diphasiastrum complanatum</name>
    <name type="common">Issler's clubmoss</name>
    <name type="synonym">Lycopodium complanatum</name>
    <dbReference type="NCBI Taxonomy" id="34168"/>
    <lineage>
        <taxon>Eukaryota</taxon>
        <taxon>Viridiplantae</taxon>
        <taxon>Streptophyta</taxon>
        <taxon>Embryophyta</taxon>
        <taxon>Tracheophyta</taxon>
        <taxon>Lycopodiopsida</taxon>
        <taxon>Lycopodiales</taxon>
        <taxon>Lycopodiaceae</taxon>
        <taxon>Lycopodioideae</taxon>
        <taxon>Diphasiastrum</taxon>
    </lineage>
</organism>
<protein>
    <submittedName>
        <fullName evidence="1">Uncharacterized protein</fullName>
    </submittedName>
</protein>
<dbReference type="Proteomes" id="UP001162992">
    <property type="component" value="Chromosome 20"/>
</dbReference>
<name>A0ACC2AR02_DIPCM</name>
<proteinExistence type="predicted"/>
<evidence type="ECO:0000313" key="2">
    <source>
        <dbReference type="Proteomes" id="UP001162992"/>
    </source>
</evidence>
<evidence type="ECO:0000313" key="1">
    <source>
        <dbReference type="EMBL" id="KAJ7519978.1"/>
    </source>
</evidence>